<evidence type="ECO:0000313" key="3">
    <source>
        <dbReference type="Proteomes" id="UP000004095"/>
    </source>
</evidence>
<dbReference type="EMBL" id="AAWS01000075">
    <property type="protein sequence ID" value="EAY24271.1"/>
    <property type="molecule type" value="Genomic_DNA"/>
</dbReference>
<dbReference type="InterPro" id="IPR009081">
    <property type="entry name" value="PP-bd_ACP"/>
</dbReference>
<evidence type="ECO:0000259" key="1">
    <source>
        <dbReference type="PROSITE" id="PS50075"/>
    </source>
</evidence>
<comment type="caution">
    <text evidence="2">The sequence shown here is derived from an EMBL/GenBank/DDBJ whole genome shotgun (WGS) entry which is preliminary data.</text>
</comment>
<accession>A1ZZB9</accession>
<name>A1ZZB9_MICM2</name>
<dbReference type="Proteomes" id="UP000004095">
    <property type="component" value="Unassembled WGS sequence"/>
</dbReference>
<dbReference type="PROSITE" id="PS50075">
    <property type="entry name" value="CARRIER"/>
    <property type="match status" value="1"/>
</dbReference>
<dbReference type="AlphaFoldDB" id="A1ZZB9"/>
<feature type="domain" description="Carrier" evidence="1">
    <location>
        <begin position="78"/>
        <end position="156"/>
    </location>
</feature>
<gene>
    <name evidence="2" type="ORF">M23134_03657</name>
</gene>
<protein>
    <recommendedName>
        <fullName evidence="1">Carrier domain-containing protein</fullName>
    </recommendedName>
</protein>
<dbReference type="Gene3D" id="1.10.1200.10">
    <property type="entry name" value="ACP-like"/>
    <property type="match status" value="1"/>
</dbReference>
<dbReference type="InterPro" id="IPR036736">
    <property type="entry name" value="ACP-like_sf"/>
</dbReference>
<sequence length="172" mass="20453">MKAITDHQQYQYFTKLLTSFPEWNEISDSAQSRIMNTLDREIKKESSEPVIIRFANEIALSLHSYERIVIEKIMKKLQISLVVFEQIQQIISERIIQEQNIRLDSRIDKDLGLDKLDLIWVILRCEQIFHIQIDEEAVIRPLVTIQAYVTYISQLYLQEREFSTKTRFMNAS</sequence>
<organism evidence="2 3">
    <name type="scientific">Microscilla marina ATCC 23134</name>
    <dbReference type="NCBI Taxonomy" id="313606"/>
    <lineage>
        <taxon>Bacteria</taxon>
        <taxon>Pseudomonadati</taxon>
        <taxon>Bacteroidota</taxon>
        <taxon>Cytophagia</taxon>
        <taxon>Cytophagales</taxon>
        <taxon>Microscillaceae</taxon>
        <taxon>Microscilla</taxon>
    </lineage>
</organism>
<proteinExistence type="predicted"/>
<dbReference type="SUPFAM" id="SSF47336">
    <property type="entry name" value="ACP-like"/>
    <property type="match status" value="1"/>
</dbReference>
<reference evidence="2 3" key="1">
    <citation type="submission" date="2007-01" db="EMBL/GenBank/DDBJ databases">
        <authorList>
            <person name="Haygood M."/>
            <person name="Podell S."/>
            <person name="Anderson C."/>
            <person name="Hopkinson B."/>
            <person name="Roe K."/>
            <person name="Barbeau K."/>
            <person name="Gaasterland T."/>
            <person name="Ferriera S."/>
            <person name="Johnson J."/>
            <person name="Kravitz S."/>
            <person name="Beeson K."/>
            <person name="Sutton G."/>
            <person name="Rogers Y.-H."/>
            <person name="Friedman R."/>
            <person name="Frazier M."/>
            <person name="Venter J.C."/>
        </authorList>
    </citation>
    <scope>NUCLEOTIDE SEQUENCE [LARGE SCALE GENOMIC DNA]</scope>
    <source>
        <strain evidence="2 3">ATCC 23134</strain>
    </source>
</reference>
<keyword evidence="3" id="KW-1185">Reference proteome</keyword>
<evidence type="ECO:0000313" key="2">
    <source>
        <dbReference type="EMBL" id="EAY24271.1"/>
    </source>
</evidence>
<dbReference type="RefSeq" id="WP_002705150.1">
    <property type="nucleotide sequence ID" value="NZ_AAWS01000075.1"/>
</dbReference>